<proteinExistence type="predicted"/>
<organism evidence="2 3">
    <name type="scientific">Bombilactobacillus mellis</name>
    <dbReference type="NCBI Taxonomy" id="1218508"/>
    <lineage>
        <taxon>Bacteria</taxon>
        <taxon>Bacillati</taxon>
        <taxon>Bacillota</taxon>
        <taxon>Bacilli</taxon>
        <taxon>Lactobacillales</taxon>
        <taxon>Lactobacillaceae</taxon>
        <taxon>Bombilactobacillus</taxon>
    </lineage>
</organism>
<evidence type="ECO:0000256" key="1">
    <source>
        <dbReference type="SAM" id="Phobius"/>
    </source>
</evidence>
<dbReference type="STRING" id="1218508.JG29_14080"/>
<dbReference type="Proteomes" id="UP000033695">
    <property type="component" value="Unassembled WGS sequence"/>
</dbReference>
<dbReference type="OrthoDB" id="2248033at2"/>
<sequence length="260" mass="29388">MTSFAALFKVTTQNRLRLLNKLLLINLMVIFISFLLTLFSQRIRPYWSLSLFFNILFWIAVFEIVVLVAIIVSSRNCLRSNRFRLIPISDIKLYLADLSSSVIGVVYASFCQWVAVILSIIILWLGFPHNKVGADFRSGFWLGFKKGSAYSGGLSSTLLSILAMILIILLVHLVDFLSTTLLNYVPGGAQKMVKLVVYVVVIMLVVYVIFNIVRILYSLYQGNFLQQAPSFWMTDGLMVIFIVIIGSINLGLLPKVETTR</sequence>
<dbReference type="PATRIC" id="fig|1218508.4.peg.1400"/>
<accession>A0A0F4KQK7</accession>
<feature type="transmembrane region" description="Helical" evidence="1">
    <location>
        <begin position="51"/>
        <end position="73"/>
    </location>
</feature>
<feature type="transmembrane region" description="Helical" evidence="1">
    <location>
        <begin position="147"/>
        <end position="174"/>
    </location>
</feature>
<keyword evidence="1" id="KW-0472">Membrane</keyword>
<dbReference type="EMBL" id="JXBZ01000009">
    <property type="protein sequence ID" value="KJY48348.1"/>
    <property type="molecule type" value="Genomic_DNA"/>
</dbReference>
<gene>
    <name evidence="2" type="ORF">JG29_14080</name>
</gene>
<protein>
    <submittedName>
        <fullName evidence="2">Uncharacterized protein</fullName>
    </submittedName>
</protein>
<reference evidence="2 3" key="1">
    <citation type="submission" date="2014-12" db="EMBL/GenBank/DDBJ databases">
        <title>Comparative genomics of the lactic acid bacteria isolated from the honey bee gut.</title>
        <authorList>
            <person name="Ellegaard K.M."/>
            <person name="Tamarit D."/>
            <person name="Javelind E."/>
            <person name="Olofsson T."/>
            <person name="Andersson S.G."/>
            <person name="Vasquez A."/>
        </authorList>
    </citation>
    <scope>NUCLEOTIDE SEQUENCE [LARGE SCALE GENOMIC DNA]</scope>
    <source>
        <strain evidence="2 3">Hon2</strain>
    </source>
</reference>
<dbReference type="HOGENOM" id="CLU_1068706_0_0_9"/>
<feature type="transmembrane region" description="Helical" evidence="1">
    <location>
        <begin position="94"/>
        <end position="127"/>
    </location>
</feature>
<keyword evidence="3" id="KW-1185">Reference proteome</keyword>
<keyword evidence="1" id="KW-0812">Transmembrane</keyword>
<evidence type="ECO:0000313" key="3">
    <source>
        <dbReference type="Proteomes" id="UP000033695"/>
    </source>
</evidence>
<keyword evidence="1" id="KW-1133">Transmembrane helix</keyword>
<feature type="transmembrane region" description="Helical" evidence="1">
    <location>
        <begin position="195"/>
        <end position="217"/>
    </location>
</feature>
<evidence type="ECO:0000313" key="2">
    <source>
        <dbReference type="EMBL" id="KJY48348.1"/>
    </source>
</evidence>
<dbReference type="RefSeq" id="WP_045923237.1">
    <property type="nucleotide sequence ID" value="NZ_KQ033878.1"/>
</dbReference>
<dbReference type="AlphaFoldDB" id="A0A0F4KQK7"/>
<feature type="transmembrane region" description="Helical" evidence="1">
    <location>
        <begin position="21"/>
        <end position="39"/>
    </location>
</feature>
<name>A0A0F4KQK7_9LACO</name>
<feature type="transmembrane region" description="Helical" evidence="1">
    <location>
        <begin position="237"/>
        <end position="254"/>
    </location>
</feature>
<comment type="caution">
    <text evidence="2">The sequence shown here is derived from an EMBL/GenBank/DDBJ whole genome shotgun (WGS) entry which is preliminary data.</text>
</comment>